<name>A0A086T189_HAPC1</name>
<keyword evidence="2" id="KW-1185">Reference proteome</keyword>
<sequence length="110" mass="12220">MFCSEPRNWEVPCESNQAHSRPAATLSPELDWHRTLAEISVPTRNSTDPTSPSVSLIPSGNSVVLCFELEQLCPHIRSRINSTPELYVLVAFLDSLTPVTETSYLGIARH</sequence>
<dbReference type="HOGENOM" id="CLU_2170273_0_0_1"/>
<comment type="caution">
    <text evidence="1">The sequence shown here is derived from an EMBL/GenBank/DDBJ whole genome shotgun (WGS) entry which is preliminary data.</text>
</comment>
<protein>
    <submittedName>
        <fullName evidence="1">Uncharacterized protein</fullName>
    </submittedName>
</protein>
<proteinExistence type="predicted"/>
<gene>
    <name evidence="1" type="ORF">ACRE_061200</name>
</gene>
<evidence type="ECO:0000313" key="1">
    <source>
        <dbReference type="EMBL" id="KFH43121.1"/>
    </source>
</evidence>
<accession>A0A086T189</accession>
<reference evidence="2" key="1">
    <citation type="journal article" date="2014" name="Genome Announc.">
        <title>Genome sequence and annotation of Acremonium chrysogenum, producer of the beta-lactam antibiotic cephalosporin C.</title>
        <authorList>
            <person name="Terfehr D."/>
            <person name="Dahlmann T.A."/>
            <person name="Specht T."/>
            <person name="Zadra I."/>
            <person name="Kuernsteiner H."/>
            <person name="Kueck U."/>
        </authorList>
    </citation>
    <scope>NUCLEOTIDE SEQUENCE [LARGE SCALE GENOMIC DNA]</scope>
    <source>
        <strain evidence="2">ATCC 11550 / CBS 779.69 / DSM 880 / IAM 14645 / JCM 23072 / IMI 49137</strain>
    </source>
</reference>
<organism evidence="1 2">
    <name type="scientific">Hapsidospora chrysogenum (strain ATCC 11550 / CBS 779.69 / DSM 880 / IAM 14645 / JCM 23072 / IMI 49137)</name>
    <name type="common">Acremonium chrysogenum</name>
    <dbReference type="NCBI Taxonomy" id="857340"/>
    <lineage>
        <taxon>Eukaryota</taxon>
        <taxon>Fungi</taxon>
        <taxon>Dikarya</taxon>
        <taxon>Ascomycota</taxon>
        <taxon>Pezizomycotina</taxon>
        <taxon>Sordariomycetes</taxon>
        <taxon>Hypocreomycetidae</taxon>
        <taxon>Hypocreales</taxon>
        <taxon>Bionectriaceae</taxon>
        <taxon>Hapsidospora</taxon>
    </lineage>
</organism>
<dbReference type="AlphaFoldDB" id="A0A086T189"/>
<dbReference type="Proteomes" id="UP000029964">
    <property type="component" value="Unassembled WGS sequence"/>
</dbReference>
<dbReference type="EMBL" id="JPKY01000077">
    <property type="protein sequence ID" value="KFH43121.1"/>
    <property type="molecule type" value="Genomic_DNA"/>
</dbReference>
<evidence type="ECO:0000313" key="2">
    <source>
        <dbReference type="Proteomes" id="UP000029964"/>
    </source>
</evidence>